<dbReference type="OMA" id="CVCANIT"/>
<keyword evidence="19" id="KW-1185">Reference proteome</keyword>
<reference evidence="19" key="1">
    <citation type="journal article" date="2014" name="Genome Announc.">
        <title>Draft genome sequence of Colletotrichum sublineola, a destructive pathogen of cultivated sorghum.</title>
        <authorList>
            <person name="Baroncelli R."/>
            <person name="Sanz-Martin J.M."/>
            <person name="Rech G.E."/>
            <person name="Sukno S.A."/>
            <person name="Thon M.R."/>
        </authorList>
    </citation>
    <scope>NUCLEOTIDE SEQUENCE [LARGE SCALE GENOMIC DNA]</scope>
    <source>
        <strain evidence="19">TX430BB</strain>
    </source>
</reference>
<keyword evidence="12" id="KW-0449">Lipoprotein</keyword>
<protein>
    <recommendedName>
        <fullName evidence="17">CFEM domain-containing protein</fullName>
    </recommendedName>
</protein>
<feature type="transmembrane region" description="Helical" evidence="15">
    <location>
        <begin position="199"/>
        <end position="217"/>
    </location>
</feature>
<dbReference type="HOGENOM" id="CLU_028200_6_2_1"/>
<feature type="transmembrane region" description="Helical" evidence="15">
    <location>
        <begin position="105"/>
        <end position="123"/>
    </location>
</feature>
<evidence type="ECO:0000256" key="16">
    <source>
        <dbReference type="SAM" id="SignalP"/>
    </source>
</evidence>
<comment type="caution">
    <text evidence="18">The sequence shown here is derived from an EMBL/GenBank/DDBJ whole genome shotgun (WGS) entry which is preliminary data.</text>
</comment>
<evidence type="ECO:0000313" key="18">
    <source>
        <dbReference type="EMBL" id="KDN62713.1"/>
    </source>
</evidence>
<evidence type="ECO:0000256" key="8">
    <source>
        <dbReference type="ARBA" id="ARBA00022729"/>
    </source>
</evidence>
<gene>
    <name evidence="18" type="ORF">CSUB01_08519</name>
</gene>
<feature type="region of interest" description="Disordered" evidence="14">
    <location>
        <begin position="278"/>
        <end position="308"/>
    </location>
</feature>
<evidence type="ECO:0000256" key="13">
    <source>
        <dbReference type="ARBA" id="ARBA00038359"/>
    </source>
</evidence>
<keyword evidence="6" id="KW-0325">Glycoprotein</keyword>
<name>A0A066X0R9_COLSU</name>
<evidence type="ECO:0000256" key="11">
    <source>
        <dbReference type="ARBA" id="ARBA00023157"/>
    </source>
</evidence>
<keyword evidence="7 15" id="KW-0812">Transmembrane</keyword>
<dbReference type="GO" id="GO:0005576">
    <property type="term" value="C:extracellular region"/>
    <property type="evidence" value="ECO:0007669"/>
    <property type="project" value="UniProtKB-SubCell"/>
</dbReference>
<evidence type="ECO:0000256" key="1">
    <source>
        <dbReference type="ARBA" id="ARBA00004141"/>
    </source>
</evidence>
<dbReference type="InterPro" id="IPR008427">
    <property type="entry name" value="Extracellular_membr_CFEM_dom"/>
</dbReference>
<comment type="similarity">
    <text evidence="13">Belongs to the SAT4 family.</text>
</comment>
<dbReference type="SMART" id="SM00747">
    <property type="entry name" value="CFEM"/>
    <property type="match status" value="1"/>
</dbReference>
<evidence type="ECO:0000256" key="9">
    <source>
        <dbReference type="ARBA" id="ARBA00022989"/>
    </source>
</evidence>
<proteinExistence type="inferred from homology"/>
<dbReference type="Pfam" id="PF20684">
    <property type="entry name" value="Fung_rhodopsin"/>
    <property type="match status" value="1"/>
</dbReference>
<organism evidence="18 19">
    <name type="scientific">Colletotrichum sublineola</name>
    <name type="common">Sorghum anthracnose fungus</name>
    <dbReference type="NCBI Taxonomy" id="1173701"/>
    <lineage>
        <taxon>Eukaryota</taxon>
        <taxon>Fungi</taxon>
        <taxon>Dikarya</taxon>
        <taxon>Ascomycota</taxon>
        <taxon>Pezizomycotina</taxon>
        <taxon>Sordariomycetes</taxon>
        <taxon>Hypocreomycetidae</taxon>
        <taxon>Glomerellales</taxon>
        <taxon>Glomerellaceae</taxon>
        <taxon>Colletotrichum</taxon>
        <taxon>Colletotrichum graminicola species complex</taxon>
    </lineage>
</organism>
<evidence type="ECO:0000313" key="19">
    <source>
        <dbReference type="Proteomes" id="UP000027238"/>
    </source>
</evidence>
<evidence type="ECO:0000256" key="2">
    <source>
        <dbReference type="ARBA" id="ARBA00004589"/>
    </source>
</evidence>
<dbReference type="InterPro" id="IPR052337">
    <property type="entry name" value="SAT4-like"/>
</dbReference>
<dbReference type="InterPro" id="IPR049326">
    <property type="entry name" value="Rhodopsin_dom_fungi"/>
</dbReference>
<comment type="similarity">
    <text evidence="4">Belongs to the RBT5 family.</text>
</comment>
<feature type="signal peptide" evidence="16">
    <location>
        <begin position="1"/>
        <end position="20"/>
    </location>
</feature>
<evidence type="ECO:0000256" key="5">
    <source>
        <dbReference type="ARBA" id="ARBA00022525"/>
    </source>
</evidence>
<dbReference type="OrthoDB" id="5342292at2759"/>
<evidence type="ECO:0000256" key="3">
    <source>
        <dbReference type="ARBA" id="ARBA00004613"/>
    </source>
</evidence>
<dbReference type="EMBL" id="JMSE01001304">
    <property type="protein sequence ID" value="KDN62713.1"/>
    <property type="molecule type" value="Genomic_DNA"/>
</dbReference>
<keyword evidence="10 15" id="KW-0472">Membrane</keyword>
<evidence type="ECO:0000256" key="6">
    <source>
        <dbReference type="ARBA" id="ARBA00022622"/>
    </source>
</evidence>
<sequence length="353" mass="38910">MRQSHLLPLLWLAGTEQARAASAIEVLSQTPACAYDCVIDSLTSAACSPDDVTSCVCANITLQAELSICAQTYCSFEYQLSAAVVEGDLCAAYPKASRSWTVERTIIVGSVIVFPVIALRLFARAQYAKRLWADDYATILGACIPVDSIWDRNITDRRCVTLPAVGYSSSALAIAEDVAILLLPIPQVWRLQIPLDRRLGLLALFSLGFFACLTSMIRMKFLVQYTNTFDATWDYVDIVMWSFIEQASALLCCSLPAARLFIVNAALYLTSKRRFLARSPNGPGSSPSEDQAQYHSRRNVAQRGRFSQREGHSGGILITRAFEVSWRNMNQRGSVASANNMLPRPAPTYARAV</sequence>
<dbReference type="PANTHER" id="PTHR33048:SF47">
    <property type="entry name" value="INTEGRAL MEMBRANE PROTEIN-RELATED"/>
    <property type="match status" value="1"/>
</dbReference>
<keyword evidence="5" id="KW-0964">Secreted</keyword>
<evidence type="ECO:0000256" key="10">
    <source>
        <dbReference type="ARBA" id="ARBA00023136"/>
    </source>
</evidence>
<keyword evidence="6" id="KW-0336">GPI-anchor</keyword>
<feature type="transmembrane region" description="Helical" evidence="15">
    <location>
        <begin position="247"/>
        <end position="269"/>
    </location>
</feature>
<dbReference type="AlphaFoldDB" id="A0A066X0R9"/>
<dbReference type="Pfam" id="PF05730">
    <property type="entry name" value="CFEM"/>
    <property type="match status" value="1"/>
</dbReference>
<comment type="subcellular location">
    <subcellularLocation>
        <location evidence="2">Membrane</location>
        <topology evidence="2">Lipid-anchor</topology>
        <topology evidence="2">GPI-anchor</topology>
    </subcellularLocation>
    <subcellularLocation>
        <location evidence="1">Membrane</location>
        <topology evidence="1">Multi-pass membrane protein</topology>
    </subcellularLocation>
    <subcellularLocation>
        <location evidence="3">Secreted</location>
    </subcellularLocation>
</comment>
<evidence type="ECO:0000256" key="4">
    <source>
        <dbReference type="ARBA" id="ARBA00010031"/>
    </source>
</evidence>
<evidence type="ECO:0000256" key="7">
    <source>
        <dbReference type="ARBA" id="ARBA00022692"/>
    </source>
</evidence>
<dbReference type="Proteomes" id="UP000027238">
    <property type="component" value="Unassembled WGS sequence"/>
</dbReference>
<feature type="chain" id="PRO_5001629638" description="CFEM domain-containing protein" evidence="16">
    <location>
        <begin position="21"/>
        <end position="353"/>
    </location>
</feature>
<feature type="compositionally biased region" description="Polar residues" evidence="14">
    <location>
        <begin position="282"/>
        <end position="294"/>
    </location>
</feature>
<feature type="domain" description="CFEM" evidence="17">
    <location>
        <begin position="26"/>
        <end position="91"/>
    </location>
</feature>
<evidence type="ECO:0000256" key="14">
    <source>
        <dbReference type="SAM" id="MobiDB-lite"/>
    </source>
</evidence>
<keyword evidence="8 16" id="KW-0732">Signal</keyword>
<dbReference type="GO" id="GO:0098552">
    <property type="term" value="C:side of membrane"/>
    <property type="evidence" value="ECO:0007669"/>
    <property type="project" value="UniProtKB-KW"/>
</dbReference>
<keyword evidence="11" id="KW-1015">Disulfide bond</keyword>
<evidence type="ECO:0000256" key="12">
    <source>
        <dbReference type="ARBA" id="ARBA00023288"/>
    </source>
</evidence>
<dbReference type="PANTHER" id="PTHR33048">
    <property type="entry name" value="PTH11-LIKE INTEGRAL MEMBRANE PROTEIN (AFU_ORTHOLOGUE AFUA_5G11245)"/>
    <property type="match status" value="1"/>
</dbReference>
<accession>A0A066X0R9</accession>
<keyword evidence="9 15" id="KW-1133">Transmembrane helix</keyword>
<evidence type="ECO:0000256" key="15">
    <source>
        <dbReference type="SAM" id="Phobius"/>
    </source>
</evidence>
<evidence type="ECO:0000259" key="17">
    <source>
        <dbReference type="SMART" id="SM00747"/>
    </source>
</evidence>